<organism evidence="6 7">
    <name type="scientific">Lapidilactobacillus mulanensis</name>
    <dbReference type="NCBI Taxonomy" id="2485999"/>
    <lineage>
        <taxon>Bacteria</taxon>
        <taxon>Bacillati</taxon>
        <taxon>Bacillota</taxon>
        <taxon>Bacilli</taxon>
        <taxon>Lactobacillales</taxon>
        <taxon>Lactobacillaceae</taxon>
        <taxon>Lapidilactobacillus</taxon>
    </lineage>
</organism>
<dbReference type="EMBL" id="JBHTOF010000032">
    <property type="protein sequence ID" value="MFD1465364.1"/>
    <property type="molecule type" value="Genomic_DNA"/>
</dbReference>
<accession>A0ABW4DP99</accession>
<keyword evidence="2" id="KW-0805">Transcription regulation</keyword>
<dbReference type="PANTHER" id="PTHR30126">
    <property type="entry name" value="HTH-TYPE TRANSCRIPTIONAL REGULATOR"/>
    <property type="match status" value="1"/>
</dbReference>
<evidence type="ECO:0000256" key="3">
    <source>
        <dbReference type="ARBA" id="ARBA00023125"/>
    </source>
</evidence>
<evidence type="ECO:0000313" key="7">
    <source>
        <dbReference type="Proteomes" id="UP001597244"/>
    </source>
</evidence>
<dbReference type="InterPro" id="IPR000847">
    <property type="entry name" value="LysR_HTH_N"/>
</dbReference>
<dbReference type="Gene3D" id="3.40.190.290">
    <property type="match status" value="1"/>
</dbReference>
<dbReference type="PROSITE" id="PS50931">
    <property type="entry name" value="HTH_LYSR"/>
    <property type="match status" value="1"/>
</dbReference>
<dbReference type="InterPro" id="IPR005119">
    <property type="entry name" value="LysR_subst-bd"/>
</dbReference>
<name>A0ABW4DP99_9LACO</name>
<dbReference type="Gene3D" id="1.10.10.10">
    <property type="entry name" value="Winged helix-like DNA-binding domain superfamily/Winged helix DNA-binding domain"/>
    <property type="match status" value="1"/>
</dbReference>
<evidence type="ECO:0000259" key="5">
    <source>
        <dbReference type="PROSITE" id="PS50931"/>
    </source>
</evidence>
<dbReference type="PANTHER" id="PTHR30126:SF39">
    <property type="entry name" value="HTH-TYPE TRANSCRIPTIONAL REGULATOR CYSL"/>
    <property type="match status" value="1"/>
</dbReference>
<evidence type="ECO:0000256" key="1">
    <source>
        <dbReference type="ARBA" id="ARBA00009437"/>
    </source>
</evidence>
<sequence length="293" mass="32908">MNIRQLEIFTSVAETGSITKTAAQLYLSQPAISKTISELEMSLNVTLFDRIDNRLHLNPAGRAFRIQATQLLTDFNTLENFGAEQAIALPLRVGVSLTFGQHALPIAITDFRKTHPQTPLKLYAENVQQIKRRLLDGDIDLAFIEGFESSRSFVTEAISTYHLLLVGAPTLDVPETPLTKRQLLQIPFLLREPGSTLRDCFDERMHHLGLEIEPLLESINTEVLISAAQFGLGVTILPEPLARPYLEQNKLRVIKLAGAKMQTINYAIHLKNRPLNAAQQDMIDCFKRVEQID</sequence>
<proteinExistence type="inferred from homology"/>
<keyword evidence="3" id="KW-0238">DNA-binding</keyword>
<comment type="caution">
    <text evidence="6">The sequence shown here is derived from an EMBL/GenBank/DDBJ whole genome shotgun (WGS) entry which is preliminary data.</text>
</comment>
<comment type="similarity">
    <text evidence="1">Belongs to the LysR transcriptional regulatory family.</text>
</comment>
<feature type="domain" description="HTH lysR-type" evidence="5">
    <location>
        <begin position="1"/>
        <end position="58"/>
    </location>
</feature>
<dbReference type="InterPro" id="IPR036388">
    <property type="entry name" value="WH-like_DNA-bd_sf"/>
</dbReference>
<evidence type="ECO:0000256" key="2">
    <source>
        <dbReference type="ARBA" id="ARBA00023015"/>
    </source>
</evidence>
<evidence type="ECO:0000313" key="6">
    <source>
        <dbReference type="EMBL" id="MFD1465364.1"/>
    </source>
</evidence>
<keyword evidence="4" id="KW-0804">Transcription</keyword>
<reference evidence="7" key="1">
    <citation type="journal article" date="2019" name="Int. J. Syst. Evol. Microbiol.">
        <title>The Global Catalogue of Microorganisms (GCM) 10K type strain sequencing project: providing services to taxonomists for standard genome sequencing and annotation.</title>
        <authorList>
            <consortium name="The Broad Institute Genomics Platform"/>
            <consortium name="The Broad Institute Genome Sequencing Center for Infectious Disease"/>
            <person name="Wu L."/>
            <person name="Ma J."/>
        </authorList>
    </citation>
    <scope>NUCLEOTIDE SEQUENCE [LARGE SCALE GENOMIC DNA]</scope>
    <source>
        <strain evidence="7">CCM 8951</strain>
    </source>
</reference>
<dbReference type="InterPro" id="IPR036390">
    <property type="entry name" value="WH_DNA-bd_sf"/>
</dbReference>
<dbReference type="PRINTS" id="PR00039">
    <property type="entry name" value="HTHLYSR"/>
</dbReference>
<gene>
    <name evidence="6" type="ORF">ACFQ4L_04560</name>
</gene>
<dbReference type="Proteomes" id="UP001597244">
    <property type="component" value="Unassembled WGS sequence"/>
</dbReference>
<dbReference type="Pfam" id="PF03466">
    <property type="entry name" value="LysR_substrate"/>
    <property type="match status" value="1"/>
</dbReference>
<keyword evidence="7" id="KW-1185">Reference proteome</keyword>
<dbReference type="SUPFAM" id="SSF53850">
    <property type="entry name" value="Periplasmic binding protein-like II"/>
    <property type="match status" value="1"/>
</dbReference>
<evidence type="ECO:0000256" key="4">
    <source>
        <dbReference type="ARBA" id="ARBA00023163"/>
    </source>
</evidence>
<dbReference type="Pfam" id="PF00126">
    <property type="entry name" value="HTH_1"/>
    <property type="match status" value="1"/>
</dbReference>
<dbReference type="RefSeq" id="WP_125576749.1">
    <property type="nucleotide sequence ID" value="NZ_JBHTOF010000032.1"/>
</dbReference>
<dbReference type="SUPFAM" id="SSF46785">
    <property type="entry name" value="Winged helix' DNA-binding domain"/>
    <property type="match status" value="1"/>
</dbReference>
<protein>
    <submittedName>
        <fullName evidence="6">LysR family transcriptional regulator</fullName>
    </submittedName>
</protein>